<protein>
    <submittedName>
        <fullName evidence="2">Uncharacterized protein</fullName>
    </submittedName>
</protein>
<evidence type="ECO:0000313" key="3">
    <source>
        <dbReference type="Proteomes" id="UP000886998"/>
    </source>
</evidence>
<evidence type="ECO:0000313" key="2">
    <source>
        <dbReference type="EMBL" id="GFY47095.1"/>
    </source>
</evidence>
<dbReference type="Proteomes" id="UP000886998">
    <property type="component" value="Unassembled WGS sequence"/>
</dbReference>
<name>A0A8X6X6F0_9ARAC</name>
<dbReference type="AlphaFoldDB" id="A0A8X6X6F0"/>
<organism evidence="2 3">
    <name type="scientific">Trichonephila inaurata madagascariensis</name>
    <dbReference type="NCBI Taxonomy" id="2747483"/>
    <lineage>
        <taxon>Eukaryota</taxon>
        <taxon>Metazoa</taxon>
        <taxon>Ecdysozoa</taxon>
        <taxon>Arthropoda</taxon>
        <taxon>Chelicerata</taxon>
        <taxon>Arachnida</taxon>
        <taxon>Araneae</taxon>
        <taxon>Araneomorphae</taxon>
        <taxon>Entelegynae</taxon>
        <taxon>Araneoidea</taxon>
        <taxon>Nephilidae</taxon>
        <taxon>Trichonephila</taxon>
        <taxon>Trichonephila inaurata</taxon>
    </lineage>
</organism>
<accession>A0A8X6X6F0</accession>
<comment type="caution">
    <text evidence="2">The sequence shown here is derived from an EMBL/GenBank/DDBJ whole genome shotgun (WGS) entry which is preliminary data.</text>
</comment>
<proteinExistence type="predicted"/>
<gene>
    <name evidence="2" type="ORF">TNIN_153841</name>
</gene>
<evidence type="ECO:0000256" key="1">
    <source>
        <dbReference type="SAM" id="MobiDB-lite"/>
    </source>
</evidence>
<sequence length="77" mass="8461">MTSNATNGPPTNLDNDANNNSSSSSSPPTLSSFKQKRQDGTRQQRSIQPNRLKEICQDLSSIQTAPLFATGRQLLLW</sequence>
<dbReference type="EMBL" id="BMAV01005752">
    <property type="protein sequence ID" value="GFY47095.1"/>
    <property type="molecule type" value="Genomic_DNA"/>
</dbReference>
<reference evidence="2" key="1">
    <citation type="submission" date="2020-08" db="EMBL/GenBank/DDBJ databases">
        <title>Multicomponent nature underlies the extraordinary mechanical properties of spider dragline silk.</title>
        <authorList>
            <person name="Kono N."/>
            <person name="Nakamura H."/>
            <person name="Mori M."/>
            <person name="Yoshida Y."/>
            <person name="Ohtoshi R."/>
            <person name="Malay A.D."/>
            <person name="Moran D.A.P."/>
            <person name="Tomita M."/>
            <person name="Numata K."/>
            <person name="Arakawa K."/>
        </authorList>
    </citation>
    <scope>NUCLEOTIDE SEQUENCE</scope>
</reference>
<keyword evidence="3" id="KW-1185">Reference proteome</keyword>
<feature type="compositionally biased region" description="Low complexity" evidence="1">
    <location>
        <begin position="9"/>
        <end position="32"/>
    </location>
</feature>
<feature type="region of interest" description="Disordered" evidence="1">
    <location>
        <begin position="1"/>
        <end position="51"/>
    </location>
</feature>